<evidence type="ECO:0000259" key="14">
    <source>
        <dbReference type="PROSITE" id="PS52004"/>
    </source>
</evidence>
<dbReference type="SUPFAM" id="SSF53901">
    <property type="entry name" value="Thiolase-like"/>
    <property type="match status" value="2"/>
</dbReference>
<dbReference type="InterPro" id="IPR014030">
    <property type="entry name" value="Ketoacyl_synth_N"/>
</dbReference>
<comment type="catalytic activity">
    <reaction evidence="11">
        <text>(9Z)-hexadecenoyl-[ACP] + malonyl-[ACP] + H(+) = 3-oxo-(11Z)-octadecenoyl-[ACP] + holo-[ACP] + CO2</text>
        <dbReference type="Rhea" id="RHEA:55040"/>
        <dbReference type="Rhea" id="RHEA-COMP:9623"/>
        <dbReference type="Rhea" id="RHEA-COMP:9685"/>
        <dbReference type="Rhea" id="RHEA-COMP:10800"/>
        <dbReference type="Rhea" id="RHEA-COMP:14074"/>
        <dbReference type="ChEBI" id="CHEBI:15378"/>
        <dbReference type="ChEBI" id="CHEBI:16526"/>
        <dbReference type="ChEBI" id="CHEBI:64479"/>
        <dbReference type="ChEBI" id="CHEBI:78449"/>
        <dbReference type="ChEBI" id="CHEBI:83989"/>
        <dbReference type="ChEBI" id="CHEBI:138538"/>
        <dbReference type="EC" id="2.3.1.179"/>
    </reaction>
</comment>
<feature type="active site" description="For beta-ketoacyl synthase activity" evidence="12">
    <location>
        <position position="170"/>
    </location>
</feature>
<name>A0A437P974_9HYPH</name>
<keyword evidence="7" id="KW-0276">Fatty acid metabolism</keyword>
<comment type="caution">
    <text evidence="15">The sequence shown here is derived from an EMBL/GenBank/DDBJ whole genome shotgun (WGS) entry which is preliminary data.</text>
</comment>
<dbReference type="PIRSF" id="PIRSF000447">
    <property type="entry name" value="KAS_II"/>
    <property type="match status" value="1"/>
</dbReference>
<dbReference type="PANTHER" id="PTHR11712">
    <property type="entry name" value="POLYKETIDE SYNTHASE-RELATED"/>
    <property type="match status" value="1"/>
</dbReference>
<evidence type="ECO:0000256" key="10">
    <source>
        <dbReference type="ARBA" id="ARBA00023315"/>
    </source>
</evidence>
<dbReference type="GO" id="GO:0004315">
    <property type="term" value="F:3-oxoacyl-[acyl-carrier-protein] synthase activity"/>
    <property type="evidence" value="ECO:0007669"/>
    <property type="project" value="UniProtKB-UniRule"/>
</dbReference>
<dbReference type="InterPro" id="IPR016039">
    <property type="entry name" value="Thiolase-like"/>
</dbReference>
<comment type="function">
    <text evidence="11">Involved in the type II fatty acid elongation cycle. Catalyzes the elongation of a wide range of acyl-ACP by the addition of two carbons from malonyl-ACP to an acyl acceptor. Can efficiently catalyze the conversion of palmitoleoyl-ACP (cis-hexadec-9-enoyl-ACP) to cis-vaccenoyl-ACP (cis-octadec-11-enoyl-ACP), an essential step in the thermal regulation of fatty acid composition.</text>
</comment>
<dbReference type="UniPathway" id="UPA00094"/>
<keyword evidence="10 11" id="KW-0012">Acyltransferase</keyword>
<protein>
    <recommendedName>
        <fullName evidence="4 11">3-oxoacyl-[acyl-carrier-protein] synthase 2</fullName>
        <ecNumber evidence="3 11">2.3.1.179</ecNumber>
    </recommendedName>
</protein>
<comment type="pathway">
    <text evidence="1 11">Lipid metabolism; fatty acid biosynthesis.</text>
</comment>
<dbReference type="Proteomes" id="UP000286997">
    <property type="component" value="Unassembled WGS sequence"/>
</dbReference>
<dbReference type="FunFam" id="3.40.47.10:FF:000015">
    <property type="entry name" value="3-oxoacyl-[acyl-carrier-protein] synthase, mitochondrial"/>
    <property type="match status" value="1"/>
</dbReference>
<dbReference type="AlphaFoldDB" id="A0A437P974"/>
<dbReference type="SMART" id="SM00825">
    <property type="entry name" value="PKS_KS"/>
    <property type="match status" value="1"/>
</dbReference>
<dbReference type="PROSITE" id="PS52004">
    <property type="entry name" value="KS3_2"/>
    <property type="match status" value="1"/>
</dbReference>
<dbReference type="Pfam" id="PF00109">
    <property type="entry name" value="ketoacyl-synt"/>
    <property type="match status" value="1"/>
</dbReference>
<evidence type="ECO:0000313" key="16">
    <source>
        <dbReference type="Proteomes" id="UP000286997"/>
    </source>
</evidence>
<keyword evidence="16" id="KW-1185">Reference proteome</keyword>
<evidence type="ECO:0000256" key="1">
    <source>
        <dbReference type="ARBA" id="ARBA00005194"/>
    </source>
</evidence>
<accession>A0A437P974</accession>
<dbReference type="NCBIfam" id="TIGR03150">
    <property type="entry name" value="fabF"/>
    <property type="match status" value="1"/>
</dbReference>
<evidence type="ECO:0000256" key="7">
    <source>
        <dbReference type="ARBA" id="ARBA00022832"/>
    </source>
</evidence>
<dbReference type="InterPro" id="IPR020841">
    <property type="entry name" value="PKS_Beta-ketoAc_synthase_dom"/>
</dbReference>
<feature type="domain" description="Ketosynthase family 3 (KS3)" evidence="14">
    <location>
        <begin position="1"/>
        <end position="422"/>
    </location>
</feature>
<proteinExistence type="inferred from homology"/>
<organism evidence="15 16">
    <name type="scientific">Methylobacterium oryzihabitans</name>
    <dbReference type="NCBI Taxonomy" id="2499852"/>
    <lineage>
        <taxon>Bacteria</taxon>
        <taxon>Pseudomonadati</taxon>
        <taxon>Pseudomonadota</taxon>
        <taxon>Alphaproteobacteria</taxon>
        <taxon>Hyphomicrobiales</taxon>
        <taxon>Methylobacteriaceae</taxon>
        <taxon>Methylobacterium</taxon>
    </lineage>
</organism>
<dbReference type="NCBIfam" id="NF005589">
    <property type="entry name" value="PRK07314.1"/>
    <property type="match status" value="1"/>
</dbReference>
<evidence type="ECO:0000256" key="4">
    <source>
        <dbReference type="ARBA" id="ARBA00014657"/>
    </source>
</evidence>
<dbReference type="InterPro" id="IPR018201">
    <property type="entry name" value="Ketoacyl_synth_AS"/>
</dbReference>
<evidence type="ECO:0000256" key="8">
    <source>
        <dbReference type="ARBA" id="ARBA00023098"/>
    </source>
</evidence>
<sequence length="424" mass="43963">MRRVVVTGLGMVTPLGGGVEVTWRRLVAGQSGASKVTAFDVSDLACRIACSIPLGDGSDGTYDPDAWMEPKEQRKVDPFIVYAMAAAGQALDDAGWHPTAYEDQIATGVMIGSGIGGIGGIYDASVTLYEKGPRRISPFFIPGRIINLASGQVSIAHGLKGPNHAVVTACSTGAHAIGDAARLVALGDADVMLAGGAESPINRLSLGGFAACRALSTGFNDEPTRASRPYDKDRDGFVMGEGAGVVVLEEYEHAVARGAKIYAEVVGYGLSGDAYHITSPSPDGDGAYRSMKAAVKRAGIDPGEIDYINAHGTSTPLGDELELKAVERLIGDAAKTPATPVAMSSTKSATGHLLGAAGAIEAIFSILAIRDQVVPPTLNLDNPSVETALNLVPFEAQRRKVDIVLSNSFGFGGTNASLILRRVG</sequence>
<evidence type="ECO:0000256" key="11">
    <source>
        <dbReference type="PIRNR" id="PIRNR000447"/>
    </source>
</evidence>
<dbReference type="Gene3D" id="3.40.47.10">
    <property type="match status" value="1"/>
</dbReference>
<evidence type="ECO:0000313" key="15">
    <source>
        <dbReference type="EMBL" id="RVU18824.1"/>
    </source>
</evidence>
<dbReference type="GO" id="GO:0005829">
    <property type="term" value="C:cytosol"/>
    <property type="evidence" value="ECO:0007669"/>
    <property type="project" value="TreeGrafter"/>
</dbReference>
<evidence type="ECO:0000256" key="12">
    <source>
        <dbReference type="PIRSR" id="PIRSR000447-1"/>
    </source>
</evidence>
<dbReference type="RefSeq" id="WP_127728767.1">
    <property type="nucleotide sequence ID" value="NZ_SACP01000008.1"/>
</dbReference>
<reference evidence="15 16" key="1">
    <citation type="submission" date="2019-01" db="EMBL/GenBank/DDBJ databases">
        <authorList>
            <person name="Chen W.-M."/>
        </authorList>
    </citation>
    <scope>NUCLEOTIDE SEQUENCE [LARGE SCALE GENOMIC DNA]</scope>
    <source>
        <strain evidence="15 16">TER-1</strain>
    </source>
</reference>
<keyword evidence="8" id="KW-0443">Lipid metabolism</keyword>
<evidence type="ECO:0000256" key="6">
    <source>
        <dbReference type="ARBA" id="ARBA00022679"/>
    </source>
</evidence>
<keyword evidence="6 11" id="KW-0808">Transferase</keyword>
<dbReference type="Pfam" id="PF02801">
    <property type="entry name" value="Ketoacyl-synt_C"/>
    <property type="match status" value="1"/>
</dbReference>
<dbReference type="CDD" id="cd00834">
    <property type="entry name" value="KAS_I_II"/>
    <property type="match status" value="1"/>
</dbReference>
<dbReference type="EMBL" id="SACP01000008">
    <property type="protein sequence ID" value="RVU18824.1"/>
    <property type="molecule type" value="Genomic_DNA"/>
</dbReference>
<dbReference type="InterPro" id="IPR017568">
    <property type="entry name" value="3-oxoacyl-ACP_synth-2"/>
</dbReference>
<evidence type="ECO:0000256" key="3">
    <source>
        <dbReference type="ARBA" id="ARBA00012356"/>
    </source>
</evidence>
<gene>
    <name evidence="15" type="primary">fabF</name>
    <name evidence="15" type="ORF">EOE48_10605</name>
</gene>
<dbReference type="PROSITE" id="PS00606">
    <property type="entry name" value="KS3_1"/>
    <property type="match status" value="1"/>
</dbReference>
<evidence type="ECO:0000256" key="9">
    <source>
        <dbReference type="ARBA" id="ARBA00023160"/>
    </source>
</evidence>
<dbReference type="PANTHER" id="PTHR11712:SF321">
    <property type="entry name" value="3-OXOACYL-[ACYL-CARRIER-PROTEIN] SYNTHASE 2"/>
    <property type="match status" value="1"/>
</dbReference>
<evidence type="ECO:0000256" key="5">
    <source>
        <dbReference type="ARBA" id="ARBA00022516"/>
    </source>
</evidence>
<comment type="similarity">
    <text evidence="2 11 13">Belongs to the thiolase-like superfamily. Beta-ketoacyl-ACP synthases family.</text>
</comment>
<dbReference type="NCBIfam" id="NF004970">
    <property type="entry name" value="PRK06333.1"/>
    <property type="match status" value="1"/>
</dbReference>
<dbReference type="FunFam" id="3.40.47.10:FF:000024">
    <property type="entry name" value="3-oxoacyl-[acyl-carrier-protein] synthase, mitochondrial"/>
    <property type="match status" value="1"/>
</dbReference>
<dbReference type="InterPro" id="IPR000794">
    <property type="entry name" value="Beta-ketoacyl_synthase"/>
</dbReference>
<evidence type="ECO:0000256" key="2">
    <source>
        <dbReference type="ARBA" id="ARBA00008467"/>
    </source>
</evidence>
<dbReference type="GO" id="GO:0006633">
    <property type="term" value="P:fatty acid biosynthetic process"/>
    <property type="evidence" value="ECO:0007669"/>
    <property type="project" value="UniProtKB-UniRule"/>
</dbReference>
<keyword evidence="5 11" id="KW-0444">Lipid biosynthesis</keyword>
<evidence type="ECO:0000256" key="13">
    <source>
        <dbReference type="RuleBase" id="RU003694"/>
    </source>
</evidence>
<dbReference type="InterPro" id="IPR014031">
    <property type="entry name" value="Ketoacyl_synth_C"/>
</dbReference>
<comment type="catalytic activity">
    <reaction evidence="11">
        <text>a fatty acyl-[ACP] + malonyl-[ACP] + H(+) = a 3-oxoacyl-[ACP] + holo-[ACP] + CO2</text>
        <dbReference type="Rhea" id="RHEA:22836"/>
        <dbReference type="Rhea" id="RHEA-COMP:9623"/>
        <dbReference type="Rhea" id="RHEA-COMP:9685"/>
        <dbReference type="Rhea" id="RHEA-COMP:9916"/>
        <dbReference type="Rhea" id="RHEA-COMP:14125"/>
        <dbReference type="ChEBI" id="CHEBI:15378"/>
        <dbReference type="ChEBI" id="CHEBI:16526"/>
        <dbReference type="ChEBI" id="CHEBI:64479"/>
        <dbReference type="ChEBI" id="CHEBI:78449"/>
        <dbReference type="ChEBI" id="CHEBI:78776"/>
        <dbReference type="ChEBI" id="CHEBI:138651"/>
    </reaction>
</comment>
<dbReference type="OrthoDB" id="9808669at2"/>
<dbReference type="EC" id="2.3.1.179" evidence="3 11"/>
<keyword evidence="9 11" id="KW-0275">Fatty acid biosynthesis</keyword>